<comment type="caution">
    <text evidence="1">The sequence shown here is derived from an EMBL/GenBank/DDBJ whole genome shotgun (WGS) entry which is preliminary data.</text>
</comment>
<dbReference type="SUPFAM" id="SSF141571">
    <property type="entry name" value="Pentapeptide repeat-like"/>
    <property type="match status" value="1"/>
</dbReference>
<dbReference type="PANTHER" id="PTHR42999:SF1">
    <property type="entry name" value="PENTAPEPTIDE REPEAT-CONTAINING PROTEIN"/>
    <property type="match status" value="1"/>
</dbReference>
<name>A0A5A5TKA2_9CHLR</name>
<dbReference type="InterPro" id="IPR001646">
    <property type="entry name" value="5peptide_repeat"/>
</dbReference>
<reference evidence="1 2" key="1">
    <citation type="submission" date="2019-01" db="EMBL/GenBank/DDBJ databases">
        <title>Draft genome sequence of Dictyobacter sp. Uno17.</title>
        <authorList>
            <person name="Wang C.M."/>
            <person name="Zheng Y."/>
            <person name="Sakai Y."/>
            <person name="Abe K."/>
            <person name="Yokota A."/>
            <person name="Yabe S."/>
        </authorList>
    </citation>
    <scope>NUCLEOTIDE SEQUENCE [LARGE SCALE GENOMIC DNA]</scope>
    <source>
        <strain evidence="1 2">Uno17</strain>
    </source>
</reference>
<gene>
    <name evidence="1" type="primary">yisX</name>
    <name evidence="1" type="ORF">KDI_52660</name>
</gene>
<evidence type="ECO:0000313" key="2">
    <source>
        <dbReference type="Proteomes" id="UP000322530"/>
    </source>
</evidence>
<sequence length="225" mass="25304">MPDNKAAREKVVVRSPRLPKRWEAKDIEGGYVQYHERYVSLALSGNDFTNQVAVRPAFAESSFQQVCLINTEFEELQLDDVRFTNCDLATANWYKSAWHRVELVGCRLTGFLAGEATLQDVLFKDCLISLAQFRFATLKSVRFEHCDLHDTDLLEADLTDVRFEHCNLQQAEFSGTRLAGVDLTTCSIDGARMGAKELQQATVNLTQAIALVESLGIHVRSSPEM</sequence>
<dbReference type="PANTHER" id="PTHR42999">
    <property type="entry name" value="ANTIBIOTIC RESISTANCE PROTEIN MCBG"/>
    <property type="match status" value="1"/>
</dbReference>
<dbReference type="Gene3D" id="2.160.20.80">
    <property type="entry name" value="E3 ubiquitin-protein ligase SopA"/>
    <property type="match status" value="1"/>
</dbReference>
<keyword evidence="2" id="KW-1185">Reference proteome</keyword>
<evidence type="ECO:0008006" key="3">
    <source>
        <dbReference type="Google" id="ProtNLM"/>
    </source>
</evidence>
<evidence type="ECO:0000313" key="1">
    <source>
        <dbReference type="EMBL" id="GCF11702.1"/>
    </source>
</evidence>
<proteinExistence type="predicted"/>
<organism evidence="1 2">
    <name type="scientific">Dictyobacter arantiisoli</name>
    <dbReference type="NCBI Taxonomy" id="2014874"/>
    <lineage>
        <taxon>Bacteria</taxon>
        <taxon>Bacillati</taxon>
        <taxon>Chloroflexota</taxon>
        <taxon>Ktedonobacteria</taxon>
        <taxon>Ktedonobacterales</taxon>
        <taxon>Dictyobacteraceae</taxon>
        <taxon>Dictyobacter</taxon>
    </lineage>
</organism>
<dbReference type="AlphaFoldDB" id="A0A5A5TKA2"/>
<protein>
    <recommendedName>
        <fullName evidence="3">Pentapeptide repeat protein</fullName>
    </recommendedName>
</protein>
<dbReference type="EMBL" id="BIXY01000135">
    <property type="protein sequence ID" value="GCF11702.1"/>
    <property type="molecule type" value="Genomic_DNA"/>
</dbReference>
<dbReference type="Pfam" id="PF13599">
    <property type="entry name" value="Pentapeptide_4"/>
    <property type="match status" value="1"/>
</dbReference>
<dbReference type="Proteomes" id="UP000322530">
    <property type="component" value="Unassembled WGS sequence"/>
</dbReference>
<dbReference type="RefSeq" id="WP_149404514.1">
    <property type="nucleotide sequence ID" value="NZ_BIXY01000135.1"/>
</dbReference>
<dbReference type="OrthoDB" id="67652at2"/>
<dbReference type="InterPro" id="IPR052949">
    <property type="entry name" value="PA_immunity-related"/>
</dbReference>
<accession>A0A5A5TKA2</accession>